<evidence type="ECO:0000256" key="10">
    <source>
        <dbReference type="SAM" id="MobiDB-lite"/>
    </source>
</evidence>
<evidence type="ECO:0000256" key="5">
    <source>
        <dbReference type="ARBA" id="ARBA00022692"/>
    </source>
</evidence>
<name>A0A1S8MDE4_9CLOT</name>
<accession>A0A1S8MDE4</accession>
<dbReference type="GO" id="GO:0071973">
    <property type="term" value="P:bacterial-type flagellum-dependent cell motility"/>
    <property type="evidence" value="ECO:0007669"/>
    <property type="project" value="InterPro"/>
</dbReference>
<comment type="function">
    <text evidence="9">The M ring may be actively involved in energy transduction.</text>
</comment>
<keyword evidence="13" id="KW-1185">Reference proteome</keyword>
<dbReference type="Pfam" id="PF01514">
    <property type="entry name" value="YscJ_FliF"/>
    <property type="match status" value="1"/>
</dbReference>
<dbReference type="GO" id="GO:0009431">
    <property type="term" value="C:bacterial-type flagellum basal body, MS ring"/>
    <property type="evidence" value="ECO:0007669"/>
    <property type="project" value="InterPro"/>
</dbReference>
<dbReference type="STRING" id="84029.CROST_37110"/>
<organism evidence="12 13">
    <name type="scientific">Clostridium felsineum</name>
    <dbReference type="NCBI Taxonomy" id="36839"/>
    <lineage>
        <taxon>Bacteria</taxon>
        <taxon>Bacillati</taxon>
        <taxon>Bacillota</taxon>
        <taxon>Clostridia</taxon>
        <taxon>Eubacteriales</taxon>
        <taxon>Clostridiaceae</taxon>
        <taxon>Clostridium</taxon>
    </lineage>
</organism>
<feature type="compositionally biased region" description="Polar residues" evidence="10">
    <location>
        <begin position="346"/>
        <end position="362"/>
    </location>
</feature>
<dbReference type="PANTHER" id="PTHR30046">
    <property type="entry name" value="FLAGELLAR M-RING PROTEIN"/>
    <property type="match status" value="1"/>
</dbReference>
<dbReference type="NCBIfam" id="TIGR00206">
    <property type="entry name" value="fliF"/>
    <property type="match status" value="1"/>
</dbReference>
<dbReference type="PANTHER" id="PTHR30046:SF0">
    <property type="entry name" value="FLAGELLAR M-RING PROTEIN"/>
    <property type="match status" value="1"/>
</dbReference>
<feature type="compositionally biased region" description="Basic and acidic residues" evidence="10">
    <location>
        <begin position="238"/>
        <end position="247"/>
    </location>
</feature>
<keyword evidence="8 9" id="KW-0975">Bacterial flagellum</keyword>
<protein>
    <recommendedName>
        <fullName evidence="9">Flagellar M-ring protein</fullName>
    </recommendedName>
</protein>
<dbReference type="PRINTS" id="PR01009">
    <property type="entry name" value="FLGMRINGFLIF"/>
</dbReference>
<reference evidence="12 13" key="1">
    <citation type="submission" date="2022-04" db="EMBL/GenBank/DDBJ databases">
        <title>Genome sequence of C. roseum typestrain.</title>
        <authorList>
            <person name="Poehlein A."/>
            <person name="Schoch T."/>
            <person name="Duerre P."/>
            <person name="Daniel R."/>
        </authorList>
    </citation>
    <scope>NUCLEOTIDE SEQUENCE [LARGE SCALE GENOMIC DNA]</scope>
    <source>
        <strain evidence="12 13">DSM 7320</strain>
    </source>
</reference>
<dbReference type="AlphaFoldDB" id="A0A1S8MDE4"/>
<evidence type="ECO:0000256" key="2">
    <source>
        <dbReference type="ARBA" id="ARBA00004651"/>
    </source>
</evidence>
<evidence type="ECO:0000256" key="9">
    <source>
        <dbReference type="PIRNR" id="PIRNR004862"/>
    </source>
</evidence>
<dbReference type="InterPro" id="IPR045851">
    <property type="entry name" value="AMP-bd_C_sf"/>
</dbReference>
<keyword evidence="7 11" id="KW-0472">Membrane</keyword>
<dbReference type="GO" id="GO:0003774">
    <property type="term" value="F:cytoskeletal motor activity"/>
    <property type="evidence" value="ECO:0007669"/>
    <property type="project" value="InterPro"/>
</dbReference>
<evidence type="ECO:0000313" key="13">
    <source>
        <dbReference type="Proteomes" id="UP000190951"/>
    </source>
</evidence>
<evidence type="ECO:0000256" key="4">
    <source>
        <dbReference type="ARBA" id="ARBA00022475"/>
    </source>
</evidence>
<dbReference type="InterPro" id="IPR006182">
    <property type="entry name" value="FliF_N_dom"/>
</dbReference>
<dbReference type="PIRSF" id="PIRSF004862">
    <property type="entry name" value="FliF"/>
    <property type="match status" value="1"/>
</dbReference>
<feature type="region of interest" description="Disordered" evidence="10">
    <location>
        <begin position="286"/>
        <end position="365"/>
    </location>
</feature>
<keyword evidence="4" id="KW-1003">Cell membrane</keyword>
<comment type="similarity">
    <text evidence="3 9">Belongs to the FliF family.</text>
</comment>
<dbReference type="Pfam" id="PF08345">
    <property type="entry name" value="YscJ_FliF_C"/>
    <property type="match status" value="1"/>
</dbReference>
<feature type="region of interest" description="Disordered" evidence="10">
    <location>
        <begin position="221"/>
        <end position="247"/>
    </location>
</feature>
<dbReference type="InterPro" id="IPR000067">
    <property type="entry name" value="FlgMring_FliF"/>
</dbReference>
<sequence>MKKLLESLKNLRNKWSELSKRKKIVFVVIVAAVILSLVVFLMSTTKTKYAVLFSKLDSNDAATVISKLDSDKIQHKEDSATNTIYVPAADVDKLRLEYATNLKGGSTGFELFDNSSNKFGTTDAEFNVEYQRALQGELERTIKSFGEIEDARVHLVMAQDSAFVKDSTSATASVTVKMKAGKTLSKEQVKAIISLVSGSVKNLPKENVQVVDDKMTLLSKDLYNSNGKDTDDSGTDSAENRNKMEVKVENDLEKKALDSLESIYGKGKVKVKINADLNFDAQETNSQTYYDNKGNPNDPKNPTIVSQHSQESSNSEPQNSASSPVDNNTNSNTITNNTGNSTSTSKDVTTNYNVSSETNKTVKSPGDVKRLTVSVIVDGKISGDTQSTLSNIVSNAVGFDQQRGDTISVEGLPFDNTAEAEAKKALKDMQDAQNAANKTKLYTEIGIAAGVLGLALIIFIIVMIRRRANREDEIDEDLDGTQNFEAVVGDDIKRTKTKFEPIDFEGEENEQSHIENEIKKYASTKPEQVVDIVKAWLTNEEGR</sequence>
<dbReference type="Proteomes" id="UP000190951">
    <property type="component" value="Chromosome"/>
</dbReference>
<proteinExistence type="inferred from homology"/>
<evidence type="ECO:0000256" key="8">
    <source>
        <dbReference type="ARBA" id="ARBA00023143"/>
    </source>
</evidence>
<evidence type="ECO:0000256" key="6">
    <source>
        <dbReference type="ARBA" id="ARBA00022989"/>
    </source>
</evidence>
<evidence type="ECO:0000256" key="3">
    <source>
        <dbReference type="ARBA" id="ARBA00007971"/>
    </source>
</evidence>
<dbReference type="Gene3D" id="3.30.300.30">
    <property type="match status" value="1"/>
</dbReference>
<dbReference type="RefSeq" id="WP_077832690.1">
    <property type="nucleotide sequence ID" value="NZ_CP096983.1"/>
</dbReference>
<dbReference type="EMBL" id="CP096983">
    <property type="protein sequence ID" value="URZ11366.1"/>
    <property type="molecule type" value="Genomic_DNA"/>
</dbReference>
<keyword evidence="6 11" id="KW-1133">Transmembrane helix</keyword>
<comment type="subcellular location">
    <subcellularLocation>
        <location evidence="1 9">Bacterial flagellum basal body</location>
    </subcellularLocation>
    <subcellularLocation>
        <location evidence="2">Cell membrane</location>
        <topology evidence="2">Multi-pass membrane protein</topology>
    </subcellularLocation>
</comment>
<dbReference type="InterPro" id="IPR013556">
    <property type="entry name" value="Flag_M-ring_C"/>
</dbReference>
<evidence type="ECO:0000256" key="1">
    <source>
        <dbReference type="ARBA" id="ARBA00004117"/>
    </source>
</evidence>
<keyword evidence="5 11" id="KW-0812">Transmembrane</keyword>
<evidence type="ECO:0000313" key="12">
    <source>
        <dbReference type="EMBL" id="URZ11366.1"/>
    </source>
</evidence>
<dbReference type="GO" id="GO:0005886">
    <property type="term" value="C:plasma membrane"/>
    <property type="evidence" value="ECO:0007669"/>
    <property type="project" value="UniProtKB-SubCell"/>
</dbReference>
<evidence type="ECO:0000256" key="7">
    <source>
        <dbReference type="ARBA" id="ARBA00023136"/>
    </source>
</evidence>
<feature type="transmembrane region" description="Helical" evidence="11">
    <location>
        <begin position="24"/>
        <end position="42"/>
    </location>
</feature>
<dbReference type="KEGG" id="crw:CROST_020830"/>
<feature type="compositionally biased region" description="Low complexity" evidence="10">
    <location>
        <begin position="291"/>
        <end position="345"/>
    </location>
</feature>
<feature type="transmembrane region" description="Helical" evidence="11">
    <location>
        <begin position="445"/>
        <end position="464"/>
    </location>
</feature>
<evidence type="ECO:0000256" key="11">
    <source>
        <dbReference type="SAM" id="Phobius"/>
    </source>
</evidence>
<gene>
    <name evidence="12" type="ORF">CROST_020830</name>
</gene>
<dbReference type="InterPro" id="IPR043427">
    <property type="entry name" value="YscJ/FliF"/>
</dbReference>